<protein>
    <submittedName>
        <fullName evidence="2">Uncharacterized protein</fullName>
    </submittedName>
</protein>
<gene>
    <name evidence="2" type="ORF">SLEP1_g22026</name>
</gene>
<evidence type="ECO:0000313" key="3">
    <source>
        <dbReference type="Proteomes" id="UP001054252"/>
    </source>
</evidence>
<dbReference type="AlphaFoldDB" id="A0AAV5JGQ6"/>
<keyword evidence="3" id="KW-1185">Reference proteome</keyword>
<reference evidence="2 3" key="1">
    <citation type="journal article" date="2021" name="Commun. Biol.">
        <title>The genome of Shorea leprosula (Dipterocarpaceae) highlights the ecological relevance of drought in aseasonal tropical rainforests.</title>
        <authorList>
            <person name="Ng K.K.S."/>
            <person name="Kobayashi M.J."/>
            <person name="Fawcett J.A."/>
            <person name="Hatakeyama M."/>
            <person name="Paape T."/>
            <person name="Ng C.H."/>
            <person name="Ang C.C."/>
            <person name="Tnah L.H."/>
            <person name="Lee C.T."/>
            <person name="Nishiyama T."/>
            <person name="Sese J."/>
            <person name="O'Brien M.J."/>
            <person name="Copetti D."/>
            <person name="Mohd Noor M.I."/>
            <person name="Ong R.C."/>
            <person name="Putra M."/>
            <person name="Sireger I.Z."/>
            <person name="Indrioko S."/>
            <person name="Kosugi Y."/>
            <person name="Izuno A."/>
            <person name="Isagi Y."/>
            <person name="Lee S.L."/>
            <person name="Shimizu K.K."/>
        </authorList>
    </citation>
    <scope>NUCLEOTIDE SEQUENCE [LARGE SCALE GENOMIC DNA]</scope>
    <source>
        <strain evidence="2">214</strain>
    </source>
</reference>
<sequence length="184" mass="20571">MEDRRSHPCMHLPSRLDHLDFIMKYIEGKRSLQRGPGKEYVPVDLAMKEACFKGSVLDRVAAMERRLSQLCLELESSGTSCTFTSTSGYASCSQGSKAEPVPSSSLPTLCHSNIENKQVSQPLFRRSEIQGKTQTDQQKRENPQPVSVKPQNGKKRSSMDGKACKSTGKKRVSPKWPHLRLFGC</sequence>
<comment type="caution">
    <text evidence="2">The sequence shown here is derived from an EMBL/GenBank/DDBJ whole genome shotgun (WGS) entry which is preliminary data.</text>
</comment>
<dbReference type="EMBL" id="BPVZ01000032">
    <property type="protein sequence ID" value="GKV10697.1"/>
    <property type="molecule type" value="Genomic_DNA"/>
</dbReference>
<accession>A0AAV5JGQ6</accession>
<organism evidence="2 3">
    <name type="scientific">Rubroshorea leprosula</name>
    <dbReference type="NCBI Taxonomy" id="152421"/>
    <lineage>
        <taxon>Eukaryota</taxon>
        <taxon>Viridiplantae</taxon>
        <taxon>Streptophyta</taxon>
        <taxon>Embryophyta</taxon>
        <taxon>Tracheophyta</taxon>
        <taxon>Spermatophyta</taxon>
        <taxon>Magnoliopsida</taxon>
        <taxon>eudicotyledons</taxon>
        <taxon>Gunneridae</taxon>
        <taxon>Pentapetalae</taxon>
        <taxon>rosids</taxon>
        <taxon>malvids</taxon>
        <taxon>Malvales</taxon>
        <taxon>Dipterocarpaceae</taxon>
        <taxon>Rubroshorea</taxon>
    </lineage>
</organism>
<dbReference type="Proteomes" id="UP001054252">
    <property type="component" value="Unassembled WGS sequence"/>
</dbReference>
<proteinExistence type="predicted"/>
<feature type="region of interest" description="Disordered" evidence="1">
    <location>
        <begin position="131"/>
        <end position="184"/>
    </location>
</feature>
<evidence type="ECO:0000256" key="1">
    <source>
        <dbReference type="SAM" id="MobiDB-lite"/>
    </source>
</evidence>
<dbReference type="PANTHER" id="PTHR34190">
    <property type="entry name" value="EXPRESSED PROTEIN"/>
    <property type="match status" value="1"/>
</dbReference>
<dbReference type="PANTHER" id="PTHR34190:SF3">
    <property type="entry name" value="MICROSPORE-SPECIFIC PROMOTER 2"/>
    <property type="match status" value="1"/>
</dbReference>
<name>A0AAV5JGQ6_9ROSI</name>
<evidence type="ECO:0000313" key="2">
    <source>
        <dbReference type="EMBL" id="GKV10697.1"/>
    </source>
</evidence>